<dbReference type="SUPFAM" id="SSF140453">
    <property type="entry name" value="EsxAB dimer-like"/>
    <property type="match status" value="1"/>
</dbReference>
<protein>
    <submittedName>
        <fullName evidence="2">WXG100 family type VII secretion target</fullName>
    </submittedName>
</protein>
<gene>
    <name evidence="2" type="ORF">ACFQS1_26295</name>
</gene>
<dbReference type="InterPro" id="IPR057746">
    <property type="entry name" value="CpnT-like_N"/>
</dbReference>
<dbReference type="InterPro" id="IPR036689">
    <property type="entry name" value="ESAT-6-like_sf"/>
</dbReference>
<name>A0ABW2HXI8_9ACTN</name>
<organism evidence="2 3">
    <name type="scientific">Paractinoplanes rhizophilus</name>
    <dbReference type="NCBI Taxonomy" id="1416877"/>
    <lineage>
        <taxon>Bacteria</taxon>
        <taxon>Bacillati</taxon>
        <taxon>Actinomycetota</taxon>
        <taxon>Actinomycetes</taxon>
        <taxon>Micromonosporales</taxon>
        <taxon>Micromonosporaceae</taxon>
        <taxon>Paractinoplanes</taxon>
    </lineage>
</organism>
<accession>A0ABW2HXI8</accession>
<dbReference type="Pfam" id="PF25547">
    <property type="entry name" value="WXG100_2"/>
    <property type="match status" value="1"/>
</dbReference>
<comment type="caution">
    <text evidence="2">The sequence shown here is derived from an EMBL/GenBank/DDBJ whole genome shotgun (WGS) entry which is preliminary data.</text>
</comment>
<evidence type="ECO:0000313" key="3">
    <source>
        <dbReference type="Proteomes" id="UP001596548"/>
    </source>
</evidence>
<reference evidence="3" key="1">
    <citation type="journal article" date="2019" name="Int. J. Syst. Evol. Microbiol.">
        <title>The Global Catalogue of Microorganisms (GCM) 10K type strain sequencing project: providing services to taxonomists for standard genome sequencing and annotation.</title>
        <authorList>
            <consortium name="The Broad Institute Genomics Platform"/>
            <consortium name="The Broad Institute Genome Sequencing Center for Infectious Disease"/>
            <person name="Wu L."/>
            <person name="Ma J."/>
        </authorList>
    </citation>
    <scope>NUCLEOTIDE SEQUENCE [LARGE SCALE GENOMIC DNA]</scope>
    <source>
        <strain evidence="3">XZYJT-10</strain>
    </source>
</reference>
<evidence type="ECO:0000313" key="2">
    <source>
        <dbReference type="EMBL" id="MFC7277521.1"/>
    </source>
</evidence>
<sequence length="387" mass="41113">MTIGNPLVATASSAPVDPWAGVWIAEDIELIASGVRNGSWIDAGLGGVSAGLDALAVISDPIGALLQYGVAWIIEHVKPLAEALDWLAGDPAQIAAHAQTWRNVAGALHERAADLGRCASQDTIEWTGTAGDAYRDWSAQQRAAIDGLAEAAEAMAVMVDASGALIAGVRVLVRDAIATLVSHLISYAAEALLSLGAATGLIVEQVATLCASWAARIAGWLRNLVHSLSRLHGAGDQIAKFIEWLKEILGRLAGRFGGKRGRPSERRRRQALIDELERAGIKHNPDDILEIGRDASGRILFLEKGNSRAGMQHILERHGQDFTNVGVPEDKVGRLVFEAVTSGQVVGTEGRRSPRNVYEVVFEGRTYRLAVTVGSNGFIVGANPVGR</sequence>
<evidence type="ECO:0000259" key="1">
    <source>
        <dbReference type="Pfam" id="PF25547"/>
    </source>
</evidence>
<feature type="domain" description="Outer membrane channel protein CpnT-like N-terminal" evidence="1">
    <location>
        <begin position="72"/>
        <end position="208"/>
    </location>
</feature>
<dbReference type="RefSeq" id="WP_378973208.1">
    <property type="nucleotide sequence ID" value="NZ_JBHTBJ010000023.1"/>
</dbReference>
<dbReference type="Proteomes" id="UP001596548">
    <property type="component" value="Unassembled WGS sequence"/>
</dbReference>
<dbReference type="EMBL" id="JBHTBJ010000023">
    <property type="protein sequence ID" value="MFC7277521.1"/>
    <property type="molecule type" value="Genomic_DNA"/>
</dbReference>
<keyword evidence="3" id="KW-1185">Reference proteome</keyword>
<proteinExistence type="predicted"/>